<protein>
    <submittedName>
        <fullName evidence="2">Uncharacterized protein</fullName>
    </submittedName>
</protein>
<keyword evidence="1" id="KW-0472">Membrane</keyword>
<sequence length="370" mass="41564">MAALTPSFWSFQTHSYFEDVHSQSPGSAIVVDMVRCILLSTFTVVLAVKSATILKLLRRRRSQGEKSPGVYAVISLVLFALFAIGTILYCTKVLLALKEAMCAVATWDIRGDGVQSFDWIKCRGVIRNGFIHDQVDKVLSLIFALNAQVILSIVNGILVFRVCKVFSDMWMVYAPVAALYVLWVVISFVEMYTILRFDWNVPVHPRLFQLTFNELMHLSFALSFIFNLLVTVFIATRRFLQLHGKSTVPEGGSFPLDNDKRPGYNKAKILLVDAALPVTLCSLIMVIAYSRTVLYYTNTAFDFQGIFAILWLVFSVMAPHLIAIHHLRAEAKEFARKAETAISEKLRDSLLDTDTVAVKTLAHSQGELKV</sequence>
<dbReference type="Proteomes" id="UP000290288">
    <property type="component" value="Unassembled WGS sequence"/>
</dbReference>
<dbReference type="AlphaFoldDB" id="A0A4Q2D543"/>
<proteinExistence type="predicted"/>
<feature type="transmembrane region" description="Helical" evidence="1">
    <location>
        <begin position="28"/>
        <end position="48"/>
    </location>
</feature>
<keyword evidence="3" id="KW-1185">Reference proteome</keyword>
<name>A0A4Q2D543_9AGAR</name>
<feature type="transmembrane region" description="Helical" evidence="1">
    <location>
        <begin position="172"/>
        <end position="195"/>
    </location>
</feature>
<feature type="transmembrane region" description="Helical" evidence="1">
    <location>
        <begin position="69"/>
        <end position="89"/>
    </location>
</feature>
<gene>
    <name evidence="2" type="ORF">EST38_g12392</name>
</gene>
<dbReference type="OrthoDB" id="2942783at2759"/>
<evidence type="ECO:0000313" key="2">
    <source>
        <dbReference type="EMBL" id="RXW13464.1"/>
    </source>
</evidence>
<feature type="transmembrane region" description="Helical" evidence="1">
    <location>
        <begin position="270"/>
        <end position="291"/>
    </location>
</feature>
<evidence type="ECO:0000256" key="1">
    <source>
        <dbReference type="SAM" id="Phobius"/>
    </source>
</evidence>
<organism evidence="2 3">
    <name type="scientific">Candolleomyces aberdarensis</name>
    <dbReference type="NCBI Taxonomy" id="2316362"/>
    <lineage>
        <taxon>Eukaryota</taxon>
        <taxon>Fungi</taxon>
        <taxon>Dikarya</taxon>
        <taxon>Basidiomycota</taxon>
        <taxon>Agaricomycotina</taxon>
        <taxon>Agaricomycetes</taxon>
        <taxon>Agaricomycetidae</taxon>
        <taxon>Agaricales</taxon>
        <taxon>Agaricineae</taxon>
        <taxon>Psathyrellaceae</taxon>
        <taxon>Candolleomyces</taxon>
    </lineage>
</organism>
<accession>A0A4Q2D543</accession>
<reference evidence="2 3" key="1">
    <citation type="submission" date="2019-01" db="EMBL/GenBank/DDBJ databases">
        <title>Draft genome sequence of Psathyrella aberdarensis IHI B618.</title>
        <authorList>
            <person name="Buettner E."/>
            <person name="Kellner H."/>
        </authorList>
    </citation>
    <scope>NUCLEOTIDE SEQUENCE [LARGE SCALE GENOMIC DNA]</scope>
    <source>
        <strain evidence="2 3">IHI B618</strain>
    </source>
</reference>
<feature type="transmembrane region" description="Helical" evidence="1">
    <location>
        <begin position="303"/>
        <end position="327"/>
    </location>
</feature>
<dbReference type="EMBL" id="SDEE01000908">
    <property type="protein sequence ID" value="RXW13464.1"/>
    <property type="molecule type" value="Genomic_DNA"/>
</dbReference>
<evidence type="ECO:0000313" key="3">
    <source>
        <dbReference type="Proteomes" id="UP000290288"/>
    </source>
</evidence>
<feature type="transmembrane region" description="Helical" evidence="1">
    <location>
        <begin position="138"/>
        <end position="160"/>
    </location>
</feature>
<keyword evidence="1" id="KW-1133">Transmembrane helix</keyword>
<keyword evidence="1" id="KW-0812">Transmembrane</keyword>
<comment type="caution">
    <text evidence="2">The sequence shown here is derived from an EMBL/GenBank/DDBJ whole genome shotgun (WGS) entry which is preliminary data.</text>
</comment>
<feature type="transmembrane region" description="Helical" evidence="1">
    <location>
        <begin position="215"/>
        <end position="235"/>
    </location>
</feature>